<evidence type="ECO:0000313" key="2">
    <source>
        <dbReference type="Proteomes" id="UP000782610"/>
    </source>
</evidence>
<dbReference type="EMBL" id="JACRAF010000016">
    <property type="protein sequence ID" value="MBI4921111.1"/>
    <property type="molecule type" value="Genomic_DNA"/>
</dbReference>
<reference evidence="1" key="1">
    <citation type="submission" date="2020-07" db="EMBL/GenBank/DDBJ databases">
        <title>Huge and variable diversity of episymbiotic CPR bacteria and DPANN archaea in groundwater ecosystems.</title>
        <authorList>
            <person name="He C.Y."/>
            <person name="Keren R."/>
            <person name="Whittaker M."/>
            <person name="Farag I.F."/>
            <person name="Doudna J."/>
            <person name="Cate J.H.D."/>
            <person name="Banfield J.F."/>
        </authorList>
    </citation>
    <scope>NUCLEOTIDE SEQUENCE</scope>
    <source>
        <strain evidence="1">NC_groundwater_1586_Pr3_B-0.1um_66_15</strain>
    </source>
</reference>
<dbReference type="Proteomes" id="UP000782610">
    <property type="component" value="Unassembled WGS sequence"/>
</dbReference>
<protein>
    <submittedName>
        <fullName evidence="1">Uncharacterized protein</fullName>
    </submittedName>
</protein>
<proteinExistence type="predicted"/>
<accession>A0A933NXK6</accession>
<gene>
    <name evidence="1" type="ORF">HY834_05135</name>
</gene>
<name>A0A933NXK6_9HYPH</name>
<organism evidence="1 2">
    <name type="scientific">Devosia nanyangense</name>
    <dbReference type="NCBI Taxonomy" id="1228055"/>
    <lineage>
        <taxon>Bacteria</taxon>
        <taxon>Pseudomonadati</taxon>
        <taxon>Pseudomonadota</taxon>
        <taxon>Alphaproteobacteria</taxon>
        <taxon>Hyphomicrobiales</taxon>
        <taxon>Devosiaceae</taxon>
        <taxon>Devosia</taxon>
    </lineage>
</organism>
<evidence type="ECO:0000313" key="1">
    <source>
        <dbReference type="EMBL" id="MBI4921111.1"/>
    </source>
</evidence>
<sequence>MKSFSASSFASDNAVALEFAAEAVRDNPQALFTNFQWFLYAGKDTVFFTAFSRTRFDKEAVKGMVEQMVALAPQLTHGFEGAVPGHPFSQHLLDAITSVEEIDSFEGYPDKWLTSTQDVFKHPELPLFRMMVANLKEGPDEHGRMSILQVRSAHCLLEGSDAALLTRSQTANHGIQSNKGNKLAWFKRFRGAVSGFLMAGLFAGIGNIVNAPERPLFFRTLALPRQRIRSLATKLGVRQRSLYFALTTFALLSEKDRRVKEKVITAAYTMLDTRRTASDDDFFRVRALQASFPFSSDFVTYARAVDAEMEANENKDLSKFQLTVLAMMGAMRKLSTIVPRLINDRVWRFQGTQTDLVLTLVPPHRSMGAMTEWMIEPIYCGAFHQSTNIVTFCPGREYMTLNFVVEERHLTHIERVEKLIADLEAA</sequence>
<dbReference type="AlphaFoldDB" id="A0A933NXK6"/>
<comment type="caution">
    <text evidence="1">The sequence shown here is derived from an EMBL/GenBank/DDBJ whole genome shotgun (WGS) entry which is preliminary data.</text>
</comment>